<accession>A0ABQ4WYJ6</accession>
<evidence type="ECO:0000256" key="1">
    <source>
        <dbReference type="SAM" id="MobiDB-lite"/>
    </source>
</evidence>
<keyword evidence="3" id="KW-1185">Reference proteome</keyword>
<dbReference type="EMBL" id="BQNB010009041">
    <property type="protein sequence ID" value="GJS57888.1"/>
    <property type="molecule type" value="Genomic_DNA"/>
</dbReference>
<reference evidence="2" key="1">
    <citation type="journal article" date="2022" name="Int. J. Mol. Sci.">
        <title>Draft Genome of Tanacetum Coccineum: Genomic Comparison of Closely Related Tanacetum-Family Plants.</title>
        <authorList>
            <person name="Yamashiro T."/>
            <person name="Shiraishi A."/>
            <person name="Nakayama K."/>
            <person name="Satake H."/>
        </authorList>
    </citation>
    <scope>NUCLEOTIDE SEQUENCE</scope>
</reference>
<proteinExistence type="predicted"/>
<organism evidence="2 3">
    <name type="scientific">Tanacetum coccineum</name>
    <dbReference type="NCBI Taxonomy" id="301880"/>
    <lineage>
        <taxon>Eukaryota</taxon>
        <taxon>Viridiplantae</taxon>
        <taxon>Streptophyta</taxon>
        <taxon>Embryophyta</taxon>
        <taxon>Tracheophyta</taxon>
        <taxon>Spermatophyta</taxon>
        <taxon>Magnoliopsida</taxon>
        <taxon>eudicotyledons</taxon>
        <taxon>Gunneridae</taxon>
        <taxon>Pentapetalae</taxon>
        <taxon>asterids</taxon>
        <taxon>campanulids</taxon>
        <taxon>Asterales</taxon>
        <taxon>Asteraceae</taxon>
        <taxon>Asteroideae</taxon>
        <taxon>Anthemideae</taxon>
        <taxon>Anthemidinae</taxon>
        <taxon>Tanacetum</taxon>
    </lineage>
</organism>
<evidence type="ECO:0000313" key="3">
    <source>
        <dbReference type="Proteomes" id="UP001151760"/>
    </source>
</evidence>
<gene>
    <name evidence="2" type="ORF">Tco_0652672</name>
</gene>
<reference evidence="2" key="2">
    <citation type="submission" date="2022-01" db="EMBL/GenBank/DDBJ databases">
        <authorList>
            <person name="Yamashiro T."/>
            <person name="Shiraishi A."/>
            <person name="Satake H."/>
            <person name="Nakayama K."/>
        </authorList>
    </citation>
    <scope>NUCLEOTIDE SEQUENCE</scope>
</reference>
<comment type="caution">
    <text evidence="2">The sequence shown here is derived from an EMBL/GenBank/DDBJ whole genome shotgun (WGS) entry which is preliminary data.</text>
</comment>
<feature type="compositionally biased region" description="Pro residues" evidence="1">
    <location>
        <begin position="138"/>
        <end position="148"/>
    </location>
</feature>
<name>A0ABQ4WYJ6_9ASTR</name>
<feature type="region of interest" description="Disordered" evidence="1">
    <location>
        <begin position="129"/>
        <end position="184"/>
    </location>
</feature>
<evidence type="ECO:0000313" key="2">
    <source>
        <dbReference type="EMBL" id="GJS57888.1"/>
    </source>
</evidence>
<dbReference type="Proteomes" id="UP001151760">
    <property type="component" value="Unassembled WGS sequence"/>
</dbReference>
<sequence>MEISSDIDFLGPAPSYVLIRDPVRRLCHRMIAYSISGKGQAPKKVTDIDLFYLRSIDRGTINILHLLAQYLFRHAEGRKSGARLLGGYFIGRLAMYFRLVSDDGLRGLQAAAAGTDEADKAGQVVEEAAPEILAPTPAQAPPPPPPALQPHTMSQRIERLEEEVAQDCPSGAVSGPGQAMLAPP</sequence>
<protein>
    <submittedName>
        <fullName evidence="2">Uncharacterized protein</fullName>
    </submittedName>
</protein>